<organism evidence="2 3">
    <name type="scientific">Thanatephorus cucumeris (strain AG1-IB / isolate 7/3/14)</name>
    <name type="common">Lettuce bottom rot fungus</name>
    <name type="synonym">Rhizoctonia solani</name>
    <dbReference type="NCBI Taxonomy" id="1108050"/>
    <lineage>
        <taxon>Eukaryota</taxon>
        <taxon>Fungi</taxon>
        <taxon>Dikarya</taxon>
        <taxon>Basidiomycota</taxon>
        <taxon>Agaricomycotina</taxon>
        <taxon>Agaricomycetes</taxon>
        <taxon>Cantharellales</taxon>
        <taxon>Ceratobasidiaceae</taxon>
        <taxon>Rhizoctonia</taxon>
        <taxon>Rhizoctonia solani AG-1</taxon>
    </lineage>
</organism>
<feature type="compositionally biased region" description="Basic and acidic residues" evidence="1">
    <location>
        <begin position="114"/>
        <end position="128"/>
    </location>
</feature>
<reference evidence="2 3" key="1">
    <citation type="journal article" date="2013" name="J. Biotechnol.">
        <title>Establishment and interpretation of the genome sequence of the phytopathogenic fungus Rhizoctonia solani AG1-IB isolate 7/3/14.</title>
        <authorList>
            <person name="Wibberg D.W."/>
            <person name="Jelonek L.J."/>
            <person name="Rupp O.R."/>
            <person name="Hennig M.H."/>
            <person name="Eikmeyer F.E."/>
            <person name="Goesmann A.G."/>
            <person name="Hartmann A.H."/>
            <person name="Borriss R.B."/>
            <person name="Grosch R.G."/>
            <person name="Puehler A.P."/>
            <person name="Schlueter A.S."/>
        </authorList>
    </citation>
    <scope>NUCLEOTIDE SEQUENCE [LARGE SCALE GENOMIC DNA]</scope>
    <source>
        <strain evidence="3">AG1-IB / isolate 7/3/14</strain>
    </source>
</reference>
<evidence type="ECO:0000256" key="1">
    <source>
        <dbReference type="SAM" id="MobiDB-lite"/>
    </source>
</evidence>
<comment type="caution">
    <text evidence="2">The sequence shown here is derived from an EMBL/GenBank/DDBJ whole genome shotgun (WGS) entry which is preliminary data.</text>
</comment>
<dbReference type="HOGENOM" id="CLU_1961098_0_0_1"/>
<evidence type="ECO:0000313" key="3">
    <source>
        <dbReference type="Proteomes" id="UP000012065"/>
    </source>
</evidence>
<evidence type="ECO:0000313" key="2">
    <source>
        <dbReference type="EMBL" id="CCO31263.1"/>
    </source>
</evidence>
<accession>M5BU53</accession>
<dbReference type="EMBL" id="CAOJ01007862">
    <property type="protein sequence ID" value="CCO31263.1"/>
    <property type="molecule type" value="Genomic_DNA"/>
</dbReference>
<protein>
    <submittedName>
        <fullName evidence="2">Uncharacterized protein</fullName>
    </submittedName>
</protein>
<sequence length="128" mass="13834">MPNPNRRPRLAPDEEPGLAFPLPADPGLAAPLPPNPPDSALFPADAGLGLTNFPGFLPVVCVDFGSETVKNVGSCEDLDFAHGIVNFSGWWLGVVIVESKKKRQGDKEGEDEPREGYGRQEARLDNRL</sequence>
<feature type="compositionally biased region" description="Low complexity" evidence="1">
    <location>
        <begin position="17"/>
        <end position="30"/>
    </location>
</feature>
<feature type="region of interest" description="Disordered" evidence="1">
    <location>
        <begin position="100"/>
        <end position="128"/>
    </location>
</feature>
<dbReference type="Proteomes" id="UP000012065">
    <property type="component" value="Unassembled WGS sequence"/>
</dbReference>
<gene>
    <name evidence="2" type="ORF">BN14_05301</name>
</gene>
<feature type="region of interest" description="Disordered" evidence="1">
    <location>
        <begin position="1"/>
        <end position="44"/>
    </location>
</feature>
<proteinExistence type="predicted"/>
<dbReference type="AlphaFoldDB" id="M5BU53"/>
<name>M5BU53_THACB</name>